<dbReference type="RefSeq" id="WP_202011593.1">
    <property type="nucleotide sequence ID" value="NZ_JAERRB010000005.1"/>
</dbReference>
<dbReference type="InterPro" id="IPR031009">
    <property type="entry name" value="Tcm_partner"/>
</dbReference>
<reference evidence="1 2" key="1">
    <citation type="submission" date="2021-01" db="EMBL/GenBank/DDBJ databases">
        <title>Chryseolinea sp. Jin1 Genome sequencing and assembly.</title>
        <authorList>
            <person name="Kim I."/>
        </authorList>
    </citation>
    <scope>NUCLEOTIDE SEQUENCE [LARGE SCALE GENOMIC DNA]</scope>
    <source>
        <strain evidence="1 2">Jin1</strain>
    </source>
</reference>
<organism evidence="1 2">
    <name type="scientific">Chryseolinea lacunae</name>
    <dbReference type="NCBI Taxonomy" id="2801331"/>
    <lineage>
        <taxon>Bacteria</taxon>
        <taxon>Pseudomonadati</taxon>
        <taxon>Bacteroidota</taxon>
        <taxon>Cytophagia</taxon>
        <taxon>Cytophagales</taxon>
        <taxon>Fulvivirgaceae</taxon>
        <taxon>Chryseolinea</taxon>
    </lineage>
</organism>
<gene>
    <name evidence="1" type="primary">tcmP</name>
    <name evidence="1" type="ORF">JI741_16790</name>
</gene>
<comment type="caution">
    <text evidence="1">The sequence shown here is derived from an EMBL/GenBank/DDBJ whole genome shotgun (WGS) entry which is preliminary data.</text>
</comment>
<dbReference type="EMBL" id="JAERRB010000005">
    <property type="protein sequence ID" value="MBL0742887.1"/>
    <property type="molecule type" value="Genomic_DNA"/>
</dbReference>
<dbReference type="Proteomes" id="UP000613030">
    <property type="component" value="Unassembled WGS sequence"/>
</dbReference>
<protein>
    <submittedName>
        <fullName evidence="1">Three-Cys-motif partner protein TcmP</fullName>
    </submittedName>
</protein>
<dbReference type="NCBIfam" id="TIGR04474">
    <property type="entry name" value="tcm_partner"/>
    <property type="match status" value="1"/>
</dbReference>
<evidence type="ECO:0000313" key="2">
    <source>
        <dbReference type="Proteomes" id="UP000613030"/>
    </source>
</evidence>
<name>A0ABS1KUI7_9BACT</name>
<keyword evidence="2" id="KW-1185">Reference proteome</keyword>
<proteinExistence type="predicted"/>
<evidence type="ECO:0000313" key="1">
    <source>
        <dbReference type="EMBL" id="MBL0742887.1"/>
    </source>
</evidence>
<sequence length="282" mass="31731">MNPKSRDHASNFQADGFTITATEPWFKVKVQLIERYVQAFIMNAAAKADEIVFVDAFAGSGLYSVGHQKEIFAGPSLATLCGDLPIDRWIFCERDPEQAHALYMRAKKAAPEKNVSVFADPLPELTDRLRSVIPTSTRGHKAAVLCLVDPFSLEMPLALMDKWIGLGFSFVVPFTFILNDRVNYRHYTEDHAELLRKFAGASGSESLAKATGNLQFYKRLVRVYQNNMLVMGMNAALSVHKLESQLVSLPAYYMGFFSKQFSTQAILRDMNVTEHLQFELFA</sequence>
<accession>A0ABS1KUI7</accession>